<evidence type="ECO:0000313" key="1">
    <source>
        <dbReference type="EMBL" id="KAL3576473.1"/>
    </source>
</evidence>
<sequence>MAVGMSRWLSVQLVLLLYCRGEGESCCRLGWLSRLELAGCGGDAVNVLWHFHRRNGEVSGFMRILILDGKTSKEESLSCCFVTVNEKTPTVSDFEV</sequence>
<proteinExistence type="predicted"/>
<protein>
    <submittedName>
        <fullName evidence="1">Uncharacterized protein</fullName>
    </submittedName>
</protein>
<reference evidence="1 2" key="1">
    <citation type="journal article" date="2024" name="Plant Biotechnol. J.">
        <title>Genome and CRISPR/Cas9 system of a widespread forest tree (Populus alba) in the world.</title>
        <authorList>
            <person name="Liu Y.J."/>
            <person name="Jiang P.F."/>
            <person name="Han X.M."/>
            <person name="Li X.Y."/>
            <person name="Wang H.M."/>
            <person name="Wang Y.J."/>
            <person name="Wang X.X."/>
            <person name="Zeng Q.Y."/>
        </authorList>
    </citation>
    <scope>NUCLEOTIDE SEQUENCE [LARGE SCALE GENOMIC DNA]</scope>
    <source>
        <strain evidence="2">cv. PAL-ZL1</strain>
    </source>
</reference>
<accession>A0ACC4BD42</accession>
<dbReference type="EMBL" id="RCHU02000011">
    <property type="protein sequence ID" value="KAL3576473.1"/>
    <property type="molecule type" value="Genomic_DNA"/>
</dbReference>
<comment type="caution">
    <text evidence="1">The sequence shown here is derived from an EMBL/GenBank/DDBJ whole genome shotgun (WGS) entry which is preliminary data.</text>
</comment>
<gene>
    <name evidence="1" type="ORF">D5086_021756</name>
</gene>
<evidence type="ECO:0000313" key="2">
    <source>
        <dbReference type="Proteomes" id="UP000309997"/>
    </source>
</evidence>
<organism evidence="1 2">
    <name type="scientific">Populus alba</name>
    <name type="common">White poplar</name>
    <dbReference type="NCBI Taxonomy" id="43335"/>
    <lineage>
        <taxon>Eukaryota</taxon>
        <taxon>Viridiplantae</taxon>
        <taxon>Streptophyta</taxon>
        <taxon>Embryophyta</taxon>
        <taxon>Tracheophyta</taxon>
        <taxon>Spermatophyta</taxon>
        <taxon>Magnoliopsida</taxon>
        <taxon>eudicotyledons</taxon>
        <taxon>Gunneridae</taxon>
        <taxon>Pentapetalae</taxon>
        <taxon>rosids</taxon>
        <taxon>fabids</taxon>
        <taxon>Malpighiales</taxon>
        <taxon>Salicaceae</taxon>
        <taxon>Saliceae</taxon>
        <taxon>Populus</taxon>
    </lineage>
</organism>
<name>A0ACC4BD42_POPAL</name>
<keyword evidence="2" id="KW-1185">Reference proteome</keyword>
<dbReference type="Proteomes" id="UP000309997">
    <property type="component" value="Unassembled WGS sequence"/>
</dbReference>